<dbReference type="EMBL" id="CP002158">
    <property type="protein sequence ID" value="ADL25672.1"/>
    <property type="molecule type" value="Genomic_DNA"/>
</dbReference>
<dbReference type="KEGG" id="fsc:FSU_1025"/>
<dbReference type="AlphaFoldDB" id="D9S994"/>
<gene>
    <name evidence="1" type="ordered locus">FSU_1025</name>
</gene>
<keyword evidence="1" id="KW-0449">Lipoprotein</keyword>
<dbReference type="PROSITE" id="PS51257">
    <property type="entry name" value="PROKAR_LIPOPROTEIN"/>
    <property type="match status" value="1"/>
</dbReference>
<evidence type="ECO:0000313" key="2">
    <source>
        <dbReference type="Proteomes" id="UP000000517"/>
    </source>
</evidence>
<name>D9S994_FIBSS</name>
<accession>D9S994</accession>
<proteinExistence type="predicted"/>
<organism evidence="1 2">
    <name type="scientific">Fibrobacter succinogenes (strain ATCC 19169 / S85)</name>
    <dbReference type="NCBI Taxonomy" id="59374"/>
    <lineage>
        <taxon>Bacteria</taxon>
        <taxon>Pseudomonadati</taxon>
        <taxon>Fibrobacterota</taxon>
        <taxon>Fibrobacteria</taxon>
        <taxon>Fibrobacterales</taxon>
        <taxon>Fibrobacteraceae</taxon>
        <taxon>Fibrobacter</taxon>
    </lineage>
</organism>
<reference evidence="2" key="1">
    <citation type="submission" date="2010-08" db="EMBL/GenBank/DDBJ databases">
        <title>Complete sequence of Fibrobacter succinogenes subsp. succinogenes S85.</title>
        <authorList>
            <person name="Durkin A.S."/>
            <person name="Nelson K.E."/>
            <person name="Morrison M."/>
            <person name="Forsberg C.W."/>
            <person name="Wilson D.B."/>
            <person name="Russell J.B."/>
            <person name="Cann I.K.O."/>
            <person name="Mackie R.I."/>
            <person name="White B.A."/>
        </authorList>
    </citation>
    <scope>NUCLEOTIDE SEQUENCE [LARGE SCALE GENOMIC DNA]</scope>
    <source>
        <strain evidence="2">ATCC 19169 / S85</strain>
    </source>
</reference>
<evidence type="ECO:0000313" key="1">
    <source>
        <dbReference type="EMBL" id="ADL25672.1"/>
    </source>
</evidence>
<protein>
    <submittedName>
        <fullName evidence="1">Putative lipoprotein</fullName>
    </submittedName>
</protein>
<dbReference type="HOGENOM" id="CLU_3153055_0_0_0"/>
<dbReference type="Proteomes" id="UP000000517">
    <property type="component" value="Chromosome"/>
</dbReference>
<dbReference type="STRING" id="59374.FSU_1025"/>
<sequence>MRADMTKFNRTNVFCLGLLGALALTACSDDPVASKSYGTTEEKKCILE</sequence>